<comment type="pathway">
    <text evidence="1">Lipid metabolism.</text>
</comment>
<dbReference type="InterPro" id="IPR016181">
    <property type="entry name" value="Acyl_CoA_acyltransferase"/>
</dbReference>
<evidence type="ECO:0000256" key="5">
    <source>
        <dbReference type="ARBA" id="ARBA00023315"/>
    </source>
</evidence>
<keyword evidence="5" id="KW-0012">Acyltransferase</keyword>
<dbReference type="PANTHER" id="PTHR37323:SF1">
    <property type="entry name" value="L-ORNITHINE N(ALPHA)-ACYLTRANSFERASE"/>
    <property type="match status" value="1"/>
</dbReference>
<evidence type="ECO:0000256" key="10">
    <source>
        <dbReference type="ARBA" id="ARBA00047785"/>
    </source>
</evidence>
<evidence type="ECO:0000256" key="4">
    <source>
        <dbReference type="ARBA" id="ARBA00023098"/>
    </source>
</evidence>
<evidence type="ECO:0000256" key="7">
    <source>
        <dbReference type="ARBA" id="ARBA00039058"/>
    </source>
</evidence>
<dbReference type="GO" id="GO:0006629">
    <property type="term" value="P:lipid metabolic process"/>
    <property type="evidence" value="ECO:0007669"/>
    <property type="project" value="UniProtKB-KW"/>
</dbReference>
<dbReference type="PANTHER" id="PTHR37323">
    <property type="entry name" value="GCN5-RELATED N-ACETYLTRANSFERASE"/>
    <property type="match status" value="1"/>
</dbReference>
<evidence type="ECO:0000256" key="2">
    <source>
        <dbReference type="ARBA" id="ARBA00022516"/>
    </source>
</evidence>
<accession>A0A811G739</accession>
<comment type="function">
    <text evidence="9">Catalyzes the first step in the biosynthesis of ornithine lipids, which are phosphorus-free membrane lipids. Catalyzes the 3-hydroxyacyl-acyl carrier protein-dependent acylation of ornithine to form lyso-ornithine lipid (LOL).</text>
</comment>
<comment type="caution">
    <text evidence="11">The sequence shown here is derived from an EMBL/GenBank/DDBJ whole genome shotgun (WGS) entry which is preliminary data.</text>
</comment>
<sequence length="264" mass="30914">MLDQLNQDSQNFTFPFQKTSARNSTYKFEWIDNLKTLQEAQHFRAVQFSQQYGINFSSGLDQDLYDFGCEHAVLRDSWSNEIIAYTRLKLFQGHELKQSYSQQEFKIAEELGHLDNIVEIGRTCVHPHYRSGKALSVLWTNLLPKIIGEMRAQYLIGCVSIRMQGNEARAYYTHQYIKSLAKQSMGHIQSQQAFEPPYPQYSFQQDERIPKLFDVYLSMQAQLSTQAFYDEAFNCLDYFVFLEVSQLKKNFILQKKSELSLEKA</sequence>
<comment type="catalytic activity">
    <reaction evidence="10">
        <text>a (3R)-hydroxyacyl-[ACP] + L-ornithine = a lyso-ornithine lipid + holo-[ACP] + H(+)</text>
        <dbReference type="Rhea" id="RHEA:20633"/>
        <dbReference type="Rhea" id="RHEA-COMP:9685"/>
        <dbReference type="Rhea" id="RHEA-COMP:9945"/>
        <dbReference type="ChEBI" id="CHEBI:15378"/>
        <dbReference type="ChEBI" id="CHEBI:46911"/>
        <dbReference type="ChEBI" id="CHEBI:64479"/>
        <dbReference type="ChEBI" id="CHEBI:78827"/>
        <dbReference type="ChEBI" id="CHEBI:138482"/>
        <dbReference type="EC" id="2.3.2.30"/>
    </reaction>
    <physiologicalReaction direction="left-to-right" evidence="10">
        <dbReference type="Rhea" id="RHEA:20634"/>
    </physiologicalReaction>
</comment>
<evidence type="ECO:0000256" key="3">
    <source>
        <dbReference type="ARBA" id="ARBA00022679"/>
    </source>
</evidence>
<keyword evidence="3" id="KW-0808">Transferase</keyword>
<proteinExistence type="inferred from homology"/>
<evidence type="ECO:0000256" key="8">
    <source>
        <dbReference type="ARBA" id="ARBA00039866"/>
    </source>
</evidence>
<dbReference type="SUPFAM" id="SSF55729">
    <property type="entry name" value="Acyl-CoA N-acyltransferases (Nat)"/>
    <property type="match status" value="1"/>
</dbReference>
<evidence type="ECO:0000313" key="11">
    <source>
        <dbReference type="EMBL" id="CAB1210021.1"/>
    </source>
</evidence>
<reference evidence="11 12" key="1">
    <citation type="submission" date="2020-02" db="EMBL/GenBank/DDBJ databases">
        <authorList>
            <person name="Chaudhuri R."/>
        </authorList>
    </citation>
    <scope>NUCLEOTIDE SEQUENCE [LARGE SCALE GENOMIC DNA]</scope>
    <source>
        <strain evidence="11">SFB21</strain>
    </source>
</reference>
<gene>
    <name evidence="11" type="ORF">SFB21_0710</name>
</gene>
<comment type="similarity">
    <text evidence="6">Belongs to the acetyltransferase family. OlsB subfamily.</text>
</comment>
<evidence type="ECO:0000256" key="9">
    <source>
        <dbReference type="ARBA" id="ARBA00045724"/>
    </source>
</evidence>
<evidence type="ECO:0000256" key="6">
    <source>
        <dbReference type="ARBA" id="ARBA00038095"/>
    </source>
</evidence>
<dbReference type="AlphaFoldDB" id="A0A811G739"/>
<protein>
    <recommendedName>
        <fullName evidence="8">L-ornithine N(alpha)-acyltransferase</fullName>
        <ecNumber evidence="7">2.3.2.30</ecNumber>
    </recommendedName>
</protein>
<dbReference type="RefSeq" id="WP_174558673.1">
    <property type="nucleotide sequence ID" value="NZ_CADDTS010000013.1"/>
</dbReference>
<dbReference type="GO" id="GO:0043810">
    <property type="term" value="F:ornithine-acyl [acyl carrier protein] N-acyltransferase activity"/>
    <property type="evidence" value="ECO:0007669"/>
    <property type="project" value="UniProtKB-EC"/>
</dbReference>
<dbReference type="EC" id="2.3.2.30" evidence="7"/>
<organism evidence="11 12">
    <name type="scientific">Acinetobacter bouvetii</name>
    <dbReference type="NCBI Taxonomy" id="202951"/>
    <lineage>
        <taxon>Bacteria</taxon>
        <taxon>Pseudomonadati</taxon>
        <taxon>Pseudomonadota</taxon>
        <taxon>Gammaproteobacteria</taxon>
        <taxon>Moraxellales</taxon>
        <taxon>Moraxellaceae</taxon>
        <taxon>Acinetobacter</taxon>
    </lineage>
</organism>
<dbReference type="EMBL" id="CADDTS010000013">
    <property type="protein sequence ID" value="CAB1210021.1"/>
    <property type="molecule type" value="Genomic_DNA"/>
</dbReference>
<dbReference type="Gene3D" id="3.40.630.30">
    <property type="match status" value="1"/>
</dbReference>
<evidence type="ECO:0000256" key="1">
    <source>
        <dbReference type="ARBA" id="ARBA00005189"/>
    </source>
</evidence>
<name>A0A811G739_9GAMM</name>
<dbReference type="Pfam" id="PF13444">
    <property type="entry name" value="Acetyltransf_5"/>
    <property type="match status" value="1"/>
</dbReference>
<keyword evidence="2" id="KW-0444">Lipid biosynthesis</keyword>
<evidence type="ECO:0000313" key="12">
    <source>
        <dbReference type="Proteomes" id="UP000489961"/>
    </source>
</evidence>
<dbReference type="Proteomes" id="UP000489961">
    <property type="component" value="Unassembled WGS sequence"/>
</dbReference>
<dbReference type="InterPro" id="IPR052351">
    <property type="entry name" value="Ornithine_N-alpha-AT"/>
</dbReference>
<keyword evidence="4" id="KW-0443">Lipid metabolism</keyword>